<dbReference type="EMBL" id="KQ244236">
    <property type="protein sequence ID" value="KNC74621.1"/>
    <property type="molecule type" value="Genomic_DNA"/>
</dbReference>
<dbReference type="OrthoDB" id="531205at2759"/>
<gene>
    <name evidence="1" type="ORF">SARC_12838</name>
</gene>
<dbReference type="RefSeq" id="XP_014148523.1">
    <property type="nucleotide sequence ID" value="XM_014293048.1"/>
</dbReference>
<keyword evidence="2" id="KW-1185">Reference proteome</keyword>
<protein>
    <submittedName>
        <fullName evidence="1">Uncharacterized protein</fullName>
    </submittedName>
</protein>
<proteinExistence type="predicted"/>
<accession>A0A0L0FDU3</accession>
<organism evidence="1 2">
    <name type="scientific">Sphaeroforma arctica JP610</name>
    <dbReference type="NCBI Taxonomy" id="667725"/>
    <lineage>
        <taxon>Eukaryota</taxon>
        <taxon>Ichthyosporea</taxon>
        <taxon>Ichthyophonida</taxon>
        <taxon>Sphaeroforma</taxon>
    </lineage>
</organism>
<feature type="non-terminal residue" evidence="1">
    <location>
        <position position="1"/>
    </location>
</feature>
<reference evidence="1 2" key="1">
    <citation type="submission" date="2011-02" db="EMBL/GenBank/DDBJ databases">
        <title>The Genome Sequence of Sphaeroforma arctica JP610.</title>
        <authorList>
            <consortium name="The Broad Institute Genome Sequencing Platform"/>
            <person name="Russ C."/>
            <person name="Cuomo C."/>
            <person name="Young S.K."/>
            <person name="Zeng Q."/>
            <person name="Gargeya S."/>
            <person name="Alvarado L."/>
            <person name="Berlin A."/>
            <person name="Chapman S.B."/>
            <person name="Chen Z."/>
            <person name="Freedman E."/>
            <person name="Gellesch M."/>
            <person name="Goldberg J."/>
            <person name="Griggs A."/>
            <person name="Gujja S."/>
            <person name="Heilman E."/>
            <person name="Heiman D."/>
            <person name="Howarth C."/>
            <person name="Mehta T."/>
            <person name="Neiman D."/>
            <person name="Pearson M."/>
            <person name="Roberts A."/>
            <person name="Saif S."/>
            <person name="Shea T."/>
            <person name="Shenoy N."/>
            <person name="Sisk P."/>
            <person name="Stolte C."/>
            <person name="Sykes S."/>
            <person name="White J."/>
            <person name="Yandava C."/>
            <person name="Burger G."/>
            <person name="Gray M.W."/>
            <person name="Holland P.W.H."/>
            <person name="King N."/>
            <person name="Lang F.B.F."/>
            <person name="Roger A.J."/>
            <person name="Ruiz-Trillo I."/>
            <person name="Haas B."/>
            <person name="Nusbaum C."/>
            <person name="Birren B."/>
        </authorList>
    </citation>
    <scope>NUCLEOTIDE SEQUENCE [LARGE SCALE GENOMIC DNA]</scope>
    <source>
        <strain evidence="1 2">JP610</strain>
    </source>
</reference>
<sequence>CSQRGLQGRSQTNAKIYTVAMEGLRKPTKDHVIHGSLLMLGEMFQHTGTFMEPP</sequence>
<feature type="non-terminal residue" evidence="1">
    <location>
        <position position="54"/>
    </location>
</feature>
<name>A0A0L0FDU3_9EUKA</name>
<evidence type="ECO:0000313" key="2">
    <source>
        <dbReference type="Proteomes" id="UP000054560"/>
    </source>
</evidence>
<dbReference type="Proteomes" id="UP000054560">
    <property type="component" value="Unassembled WGS sequence"/>
</dbReference>
<dbReference type="GeneID" id="25913342"/>
<evidence type="ECO:0000313" key="1">
    <source>
        <dbReference type="EMBL" id="KNC74621.1"/>
    </source>
</evidence>
<dbReference type="AlphaFoldDB" id="A0A0L0FDU3"/>